<sequence length="121" mass="14362">MSIIEVLLQQPGISNHSPLRLELGGKCRGSAKSFRFFNCLVEHLEFIYKVIKYSLKKLNNSEFKNVREKVADLRGHLNRIQEKMNDHSIVEFHRQHEQDWIQQLEKWSLIEESVMVQKSRV</sequence>
<gene>
    <name evidence="1" type="ORF">T459_11858</name>
</gene>
<proteinExistence type="predicted"/>
<organism evidence="1 2">
    <name type="scientific">Capsicum annuum</name>
    <name type="common">Capsicum pepper</name>
    <dbReference type="NCBI Taxonomy" id="4072"/>
    <lineage>
        <taxon>Eukaryota</taxon>
        <taxon>Viridiplantae</taxon>
        <taxon>Streptophyta</taxon>
        <taxon>Embryophyta</taxon>
        <taxon>Tracheophyta</taxon>
        <taxon>Spermatophyta</taxon>
        <taxon>Magnoliopsida</taxon>
        <taxon>eudicotyledons</taxon>
        <taxon>Gunneridae</taxon>
        <taxon>Pentapetalae</taxon>
        <taxon>asterids</taxon>
        <taxon>lamiids</taxon>
        <taxon>Solanales</taxon>
        <taxon>Solanaceae</taxon>
        <taxon>Solanoideae</taxon>
        <taxon>Capsiceae</taxon>
        <taxon>Capsicum</taxon>
    </lineage>
</organism>
<accession>A0A2G2ZN94</accession>
<dbReference type="EMBL" id="AYRZ02000004">
    <property type="protein sequence ID" value="PHT83415.1"/>
    <property type="molecule type" value="Genomic_DNA"/>
</dbReference>
<evidence type="ECO:0000313" key="2">
    <source>
        <dbReference type="Proteomes" id="UP000222542"/>
    </source>
</evidence>
<evidence type="ECO:0000313" key="1">
    <source>
        <dbReference type="EMBL" id="PHT83415.1"/>
    </source>
</evidence>
<dbReference type="AlphaFoldDB" id="A0A2G2ZN94"/>
<name>A0A2G2ZN94_CAPAN</name>
<comment type="caution">
    <text evidence="1">The sequence shown here is derived from an EMBL/GenBank/DDBJ whole genome shotgun (WGS) entry which is preliminary data.</text>
</comment>
<protein>
    <submittedName>
        <fullName evidence="1">Uncharacterized protein</fullName>
    </submittedName>
</protein>
<dbReference type="Gramene" id="PHT83415">
    <property type="protein sequence ID" value="PHT83415"/>
    <property type="gene ID" value="T459_11858"/>
</dbReference>
<reference evidence="1 2" key="1">
    <citation type="journal article" date="2014" name="Nat. Genet.">
        <title>Genome sequence of the hot pepper provides insights into the evolution of pungency in Capsicum species.</title>
        <authorList>
            <person name="Kim S."/>
            <person name="Park M."/>
            <person name="Yeom S.I."/>
            <person name="Kim Y.M."/>
            <person name="Lee J.M."/>
            <person name="Lee H.A."/>
            <person name="Seo E."/>
            <person name="Choi J."/>
            <person name="Cheong K."/>
            <person name="Kim K.T."/>
            <person name="Jung K."/>
            <person name="Lee G.W."/>
            <person name="Oh S.K."/>
            <person name="Bae C."/>
            <person name="Kim S.B."/>
            <person name="Lee H.Y."/>
            <person name="Kim S.Y."/>
            <person name="Kim M.S."/>
            <person name="Kang B.C."/>
            <person name="Jo Y.D."/>
            <person name="Yang H.B."/>
            <person name="Jeong H.J."/>
            <person name="Kang W.H."/>
            <person name="Kwon J.K."/>
            <person name="Shin C."/>
            <person name="Lim J.Y."/>
            <person name="Park J.H."/>
            <person name="Huh J.H."/>
            <person name="Kim J.S."/>
            <person name="Kim B.D."/>
            <person name="Cohen O."/>
            <person name="Paran I."/>
            <person name="Suh M.C."/>
            <person name="Lee S.B."/>
            <person name="Kim Y.K."/>
            <person name="Shin Y."/>
            <person name="Noh S.J."/>
            <person name="Park J."/>
            <person name="Seo Y.S."/>
            <person name="Kwon S.Y."/>
            <person name="Kim H.A."/>
            <person name="Park J.M."/>
            <person name="Kim H.J."/>
            <person name="Choi S.B."/>
            <person name="Bosland P.W."/>
            <person name="Reeves G."/>
            <person name="Jo S.H."/>
            <person name="Lee B.W."/>
            <person name="Cho H.T."/>
            <person name="Choi H.S."/>
            <person name="Lee M.S."/>
            <person name="Yu Y."/>
            <person name="Do Choi Y."/>
            <person name="Park B.S."/>
            <person name="van Deynze A."/>
            <person name="Ashrafi H."/>
            <person name="Hill T."/>
            <person name="Kim W.T."/>
            <person name="Pai H.S."/>
            <person name="Ahn H.K."/>
            <person name="Yeam I."/>
            <person name="Giovannoni J.J."/>
            <person name="Rose J.K."/>
            <person name="Sorensen I."/>
            <person name="Lee S.J."/>
            <person name="Kim R.W."/>
            <person name="Choi I.Y."/>
            <person name="Choi B.S."/>
            <person name="Lim J.S."/>
            <person name="Lee Y.H."/>
            <person name="Choi D."/>
        </authorList>
    </citation>
    <scope>NUCLEOTIDE SEQUENCE [LARGE SCALE GENOMIC DNA]</scope>
    <source>
        <strain evidence="2">cv. CM334</strain>
    </source>
</reference>
<dbReference type="Proteomes" id="UP000222542">
    <property type="component" value="Unassembled WGS sequence"/>
</dbReference>
<reference evidence="1 2" key="2">
    <citation type="journal article" date="2017" name="Genome Biol.">
        <title>New reference genome sequences of hot pepper reveal the massive evolution of plant disease-resistance genes by retroduplication.</title>
        <authorList>
            <person name="Kim S."/>
            <person name="Park J."/>
            <person name="Yeom S.I."/>
            <person name="Kim Y.M."/>
            <person name="Seo E."/>
            <person name="Kim K.T."/>
            <person name="Kim M.S."/>
            <person name="Lee J.M."/>
            <person name="Cheong K."/>
            <person name="Shin H.S."/>
            <person name="Kim S.B."/>
            <person name="Han K."/>
            <person name="Lee J."/>
            <person name="Park M."/>
            <person name="Lee H.A."/>
            <person name="Lee H.Y."/>
            <person name="Lee Y."/>
            <person name="Oh S."/>
            <person name="Lee J.H."/>
            <person name="Choi E."/>
            <person name="Choi E."/>
            <person name="Lee S.E."/>
            <person name="Jeon J."/>
            <person name="Kim H."/>
            <person name="Choi G."/>
            <person name="Song H."/>
            <person name="Lee J."/>
            <person name="Lee S.C."/>
            <person name="Kwon J.K."/>
            <person name="Lee H.Y."/>
            <person name="Koo N."/>
            <person name="Hong Y."/>
            <person name="Kim R.W."/>
            <person name="Kang W.H."/>
            <person name="Huh J.H."/>
            <person name="Kang B.C."/>
            <person name="Yang T.J."/>
            <person name="Lee Y.H."/>
            <person name="Bennetzen J.L."/>
            <person name="Choi D."/>
        </authorList>
    </citation>
    <scope>NUCLEOTIDE SEQUENCE [LARGE SCALE GENOMIC DNA]</scope>
    <source>
        <strain evidence="2">cv. CM334</strain>
    </source>
</reference>
<keyword evidence="2" id="KW-1185">Reference proteome</keyword>